<proteinExistence type="predicted"/>
<evidence type="ECO:0000256" key="1">
    <source>
        <dbReference type="SAM" id="Phobius"/>
    </source>
</evidence>
<keyword evidence="3" id="KW-1185">Reference proteome</keyword>
<dbReference type="RefSeq" id="WP_066870754.1">
    <property type="nucleotide sequence ID" value="NZ_LNQB01000062.1"/>
</dbReference>
<dbReference type="AlphaFoldDB" id="A0A178YLL3"/>
<sequence>MADENDYPGMPRWVKVSGVVAAVFVLLAAIVIAFDIGGPHGPGRHMSPASETPPANDRP</sequence>
<keyword evidence="1" id="KW-1133">Transmembrane helix</keyword>
<organism evidence="2 3">
    <name type="scientific">Sinorhizobium saheli</name>
    <dbReference type="NCBI Taxonomy" id="36856"/>
    <lineage>
        <taxon>Bacteria</taxon>
        <taxon>Pseudomonadati</taxon>
        <taxon>Pseudomonadota</taxon>
        <taxon>Alphaproteobacteria</taxon>
        <taxon>Hyphomicrobiales</taxon>
        <taxon>Rhizobiaceae</taxon>
        <taxon>Sinorhizobium/Ensifer group</taxon>
        <taxon>Sinorhizobium</taxon>
    </lineage>
</organism>
<evidence type="ECO:0000313" key="2">
    <source>
        <dbReference type="EMBL" id="OAP48211.1"/>
    </source>
</evidence>
<accession>A0A178YLL3</accession>
<comment type="caution">
    <text evidence="2">The sequence shown here is derived from an EMBL/GenBank/DDBJ whole genome shotgun (WGS) entry which is preliminary data.</text>
</comment>
<dbReference type="Proteomes" id="UP000078507">
    <property type="component" value="Unassembled WGS sequence"/>
</dbReference>
<dbReference type="EMBL" id="LNQB01000062">
    <property type="protein sequence ID" value="OAP48211.1"/>
    <property type="molecule type" value="Genomic_DNA"/>
</dbReference>
<protein>
    <submittedName>
        <fullName evidence="2">Uncharacterized protein</fullName>
    </submittedName>
</protein>
<keyword evidence="1" id="KW-0812">Transmembrane</keyword>
<name>A0A178YLL3_SINSA</name>
<feature type="transmembrane region" description="Helical" evidence="1">
    <location>
        <begin position="16"/>
        <end position="36"/>
    </location>
</feature>
<evidence type="ECO:0000313" key="3">
    <source>
        <dbReference type="Proteomes" id="UP000078507"/>
    </source>
</evidence>
<gene>
    <name evidence="2" type="ORF">ATB98_20485</name>
</gene>
<keyword evidence="1" id="KW-0472">Membrane</keyword>
<reference evidence="2 3" key="1">
    <citation type="submission" date="2015-11" db="EMBL/GenBank/DDBJ databases">
        <title>Ensifer anhuiense sp. nov., an effective nitrogen fixation bacterium with Glycine soja.</title>
        <authorList>
            <person name="Yan H."/>
            <person name="Chen W."/>
        </authorList>
    </citation>
    <scope>NUCLEOTIDE SEQUENCE [LARGE SCALE GENOMIC DNA]</scope>
    <source>
        <strain evidence="2 3">LMG 7837</strain>
    </source>
</reference>